<feature type="compositionally biased region" description="Low complexity" evidence="3">
    <location>
        <begin position="225"/>
        <end position="240"/>
    </location>
</feature>
<dbReference type="InterPro" id="IPR000637">
    <property type="entry name" value="HMGI/Y_DNA-bd_CS"/>
</dbReference>
<dbReference type="PROSITE" id="PS00354">
    <property type="entry name" value="HMGI_Y"/>
    <property type="match status" value="1"/>
</dbReference>
<dbReference type="Pfam" id="PF02178">
    <property type="entry name" value="AT_hook"/>
    <property type="match status" value="5"/>
</dbReference>
<dbReference type="GO" id="GO:0003677">
    <property type="term" value="F:DNA binding"/>
    <property type="evidence" value="ECO:0007669"/>
    <property type="project" value="InterPro"/>
</dbReference>
<sequence>MSPKTTMKGPLEDADDAPAVKRGRGRPRKNPNAPPSPPKDPNAPKRGRGRPRKDPNVPAPPPRAPDAPKLGRPRKNPTESPPVKSLKVAGRGRGRPRKEAVEPSPAVDPAAPVRGRGRPKKEAAASSSPTKRLLPRAPSAKKPSPKGIAKPGIQLSGIIGTYELFCDEVESYWPDKAEEISLSISALPHSKSSLIASFNLGVNEGTMLLATNKETLGPAQKELEGGSSSNSSENTDISSDPNLNSRIVYFTWRGRDVDDEDKAWPSARATQTGILKFADDKCSSFKGVGTFAVLGAQ</sequence>
<dbReference type="AlphaFoldDB" id="A0A6A5TFS3"/>
<reference evidence="4" key="1">
    <citation type="journal article" date="2020" name="Stud. Mycol.">
        <title>101 Dothideomycetes genomes: a test case for predicting lifestyles and emergence of pathogens.</title>
        <authorList>
            <person name="Haridas S."/>
            <person name="Albert R."/>
            <person name="Binder M."/>
            <person name="Bloem J."/>
            <person name="Labutti K."/>
            <person name="Salamov A."/>
            <person name="Andreopoulos B."/>
            <person name="Baker S."/>
            <person name="Barry K."/>
            <person name="Bills G."/>
            <person name="Bluhm B."/>
            <person name="Cannon C."/>
            <person name="Castanera R."/>
            <person name="Culley D."/>
            <person name="Daum C."/>
            <person name="Ezra D."/>
            <person name="Gonzalez J."/>
            <person name="Henrissat B."/>
            <person name="Kuo A."/>
            <person name="Liang C."/>
            <person name="Lipzen A."/>
            <person name="Lutzoni F."/>
            <person name="Magnuson J."/>
            <person name="Mondo S."/>
            <person name="Nolan M."/>
            <person name="Ohm R."/>
            <person name="Pangilinan J."/>
            <person name="Park H.-J."/>
            <person name="Ramirez L."/>
            <person name="Alfaro M."/>
            <person name="Sun H."/>
            <person name="Tritt A."/>
            <person name="Yoshinaga Y."/>
            <person name="Zwiers L.-H."/>
            <person name="Turgeon B."/>
            <person name="Goodwin S."/>
            <person name="Spatafora J."/>
            <person name="Crous P."/>
            <person name="Grigoriev I."/>
        </authorList>
    </citation>
    <scope>NUCLEOTIDE SEQUENCE</scope>
    <source>
        <strain evidence="4">CBS 675.92</strain>
    </source>
</reference>
<feature type="compositionally biased region" description="Pro residues" evidence="3">
    <location>
        <begin position="32"/>
        <end position="41"/>
    </location>
</feature>
<protein>
    <submittedName>
        <fullName evidence="4">Uncharacterized protein</fullName>
    </submittedName>
</protein>
<dbReference type="SMART" id="SM00384">
    <property type="entry name" value="AT_hook"/>
    <property type="match status" value="5"/>
</dbReference>
<evidence type="ECO:0000313" key="4">
    <source>
        <dbReference type="EMBL" id="KAF1951431.1"/>
    </source>
</evidence>
<keyword evidence="5" id="KW-1185">Reference proteome</keyword>
<dbReference type="OrthoDB" id="3799285at2759"/>
<feature type="region of interest" description="Disordered" evidence="3">
    <location>
        <begin position="1"/>
        <end position="152"/>
    </location>
</feature>
<gene>
    <name evidence="4" type="ORF">CC80DRAFT_538911</name>
</gene>
<organism evidence="4 5">
    <name type="scientific">Byssothecium circinans</name>
    <dbReference type="NCBI Taxonomy" id="147558"/>
    <lineage>
        <taxon>Eukaryota</taxon>
        <taxon>Fungi</taxon>
        <taxon>Dikarya</taxon>
        <taxon>Ascomycota</taxon>
        <taxon>Pezizomycotina</taxon>
        <taxon>Dothideomycetes</taxon>
        <taxon>Pleosporomycetidae</taxon>
        <taxon>Pleosporales</taxon>
        <taxon>Massarineae</taxon>
        <taxon>Massarinaceae</taxon>
        <taxon>Byssothecium</taxon>
    </lineage>
</organism>
<feature type="compositionally biased region" description="Low complexity" evidence="3">
    <location>
        <begin position="138"/>
        <end position="152"/>
    </location>
</feature>
<evidence type="ECO:0000313" key="5">
    <source>
        <dbReference type="Proteomes" id="UP000800035"/>
    </source>
</evidence>
<evidence type="ECO:0000256" key="1">
    <source>
        <dbReference type="ARBA" id="ARBA00004123"/>
    </source>
</evidence>
<dbReference type="EMBL" id="ML977017">
    <property type="protein sequence ID" value="KAF1951431.1"/>
    <property type="molecule type" value="Genomic_DNA"/>
</dbReference>
<dbReference type="PRINTS" id="PR00929">
    <property type="entry name" value="ATHOOK"/>
</dbReference>
<accession>A0A6A5TFS3</accession>
<dbReference type="GO" id="GO:0005634">
    <property type="term" value="C:nucleus"/>
    <property type="evidence" value="ECO:0007669"/>
    <property type="project" value="UniProtKB-SubCell"/>
</dbReference>
<evidence type="ECO:0000256" key="2">
    <source>
        <dbReference type="ARBA" id="ARBA00023242"/>
    </source>
</evidence>
<comment type="subcellular location">
    <subcellularLocation>
        <location evidence="1">Nucleus</location>
    </subcellularLocation>
</comment>
<dbReference type="Proteomes" id="UP000800035">
    <property type="component" value="Unassembled WGS sequence"/>
</dbReference>
<feature type="region of interest" description="Disordered" evidence="3">
    <location>
        <begin position="219"/>
        <end position="240"/>
    </location>
</feature>
<keyword evidence="2" id="KW-0539">Nucleus</keyword>
<name>A0A6A5TFS3_9PLEO</name>
<dbReference type="InterPro" id="IPR017956">
    <property type="entry name" value="AT_hook_DNA-bd_motif"/>
</dbReference>
<proteinExistence type="predicted"/>
<dbReference type="GO" id="GO:0006355">
    <property type="term" value="P:regulation of DNA-templated transcription"/>
    <property type="evidence" value="ECO:0007669"/>
    <property type="project" value="InterPro"/>
</dbReference>
<evidence type="ECO:0000256" key="3">
    <source>
        <dbReference type="SAM" id="MobiDB-lite"/>
    </source>
</evidence>